<protein>
    <submittedName>
        <fullName evidence="2">Uncharacterized protein</fullName>
    </submittedName>
</protein>
<feature type="compositionally biased region" description="Basic and acidic residues" evidence="1">
    <location>
        <begin position="41"/>
        <end position="66"/>
    </location>
</feature>
<sequence>MSDQIRREFDSMCECAASRRPAAMGTTPGDAGPRSRTSWKRRIEWQDAGERGEAVAERGEATMRDR</sequence>
<gene>
    <name evidence="2" type="ORF">WS71_13790</name>
</gene>
<accession>A0A1B4FY21</accession>
<name>A0A1B4FY21_9BURK</name>
<dbReference type="AlphaFoldDB" id="A0A1B4FY21"/>
<organism evidence="2 3">
    <name type="scientific">Burkholderia mayonis</name>
    <dbReference type="NCBI Taxonomy" id="1385591"/>
    <lineage>
        <taxon>Bacteria</taxon>
        <taxon>Pseudomonadati</taxon>
        <taxon>Pseudomonadota</taxon>
        <taxon>Betaproteobacteria</taxon>
        <taxon>Burkholderiales</taxon>
        <taxon>Burkholderiaceae</taxon>
        <taxon>Burkholderia</taxon>
        <taxon>pseudomallei group</taxon>
    </lineage>
</organism>
<reference evidence="2 3" key="1">
    <citation type="submission" date="2015-12" db="EMBL/GenBank/DDBJ databases">
        <title>Diversity of Burkholderia near neighbor genomes.</title>
        <authorList>
            <person name="Sahl J."/>
            <person name="Wagner D."/>
            <person name="Keim P."/>
        </authorList>
    </citation>
    <scope>NUCLEOTIDE SEQUENCE [LARGE SCALE GENOMIC DNA]</scope>
    <source>
        <strain evidence="2 3">BDU8</strain>
    </source>
</reference>
<feature type="region of interest" description="Disordered" evidence="1">
    <location>
        <begin position="17"/>
        <end position="66"/>
    </location>
</feature>
<proteinExistence type="predicted"/>
<evidence type="ECO:0000313" key="2">
    <source>
        <dbReference type="EMBL" id="AOJ08511.1"/>
    </source>
</evidence>
<evidence type="ECO:0000256" key="1">
    <source>
        <dbReference type="SAM" id="MobiDB-lite"/>
    </source>
</evidence>
<dbReference type="Proteomes" id="UP000067711">
    <property type="component" value="Chromosome 1"/>
</dbReference>
<evidence type="ECO:0000313" key="3">
    <source>
        <dbReference type="Proteomes" id="UP000067711"/>
    </source>
</evidence>
<dbReference type="EMBL" id="CP013389">
    <property type="protein sequence ID" value="AOJ08511.1"/>
    <property type="molecule type" value="Genomic_DNA"/>
</dbReference>